<gene>
    <name evidence="7 9" type="primary">recO</name>
    <name evidence="9" type="ORF">H9876_02120</name>
</gene>
<keyword evidence="5 7" id="KW-0234">DNA repair</keyword>
<comment type="caution">
    <text evidence="9">The sequence shown here is derived from an EMBL/GenBank/DDBJ whole genome shotgun (WGS) entry which is preliminary data.</text>
</comment>
<proteinExistence type="inferred from homology"/>
<name>A0A9D1U2V0_9LACO</name>
<keyword evidence="3 7" id="KW-0227">DNA damage</keyword>
<dbReference type="SUPFAM" id="SSF57863">
    <property type="entry name" value="ArfGap/RecO-like zinc finger"/>
    <property type="match status" value="1"/>
</dbReference>
<dbReference type="Pfam" id="PF02565">
    <property type="entry name" value="RecO_C"/>
    <property type="match status" value="1"/>
</dbReference>
<evidence type="ECO:0000313" key="9">
    <source>
        <dbReference type="EMBL" id="HIW70168.1"/>
    </source>
</evidence>
<reference evidence="9" key="2">
    <citation type="submission" date="2021-04" db="EMBL/GenBank/DDBJ databases">
        <authorList>
            <person name="Gilroy R."/>
        </authorList>
    </citation>
    <scope>NUCLEOTIDE SEQUENCE</scope>
    <source>
        <strain evidence="9">ChiHejej3B27-2180</strain>
    </source>
</reference>
<dbReference type="SUPFAM" id="SSF50249">
    <property type="entry name" value="Nucleic acid-binding proteins"/>
    <property type="match status" value="1"/>
</dbReference>
<evidence type="ECO:0000259" key="8">
    <source>
        <dbReference type="Pfam" id="PF11967"/>
    </source>
</evidence>
<dbReference type="Proteomes" id="UP000886878">
    <property type="component" value="Unassembled WGS sequence"/>
</dbReference>
<evidence type="ECO:0000256" key="6">
    <source>
        <dbReference type="ARBA" id="ARBA00033409"/>
    </source>
</evidence>
<dbReference type="InterPro" id="IPR037278">
    <property type="entry name" value="ARFGAP/RecO"/>
</dbReference>
<dbReference type="NCBIfam" id="TIGR00613">
    <property type="entry name" value="reco"/>
    <property type="match status" value="1"/>
</dbReference>
<dbReference type="InterPro" id="IPR012340">
    <property type="entry name" value="NA-bd_OB-fold"/>
</dbReference>
<evidence type="ECO:0000256" key="3">
    <source>
        <dbReference type="ARBA" id="ARBA00022763"/>
    </source>
</evidence>
<keyword evidence="4 7" id="KW-0233">DNA recombination</keyword>
<sequence length="251" mass="28542">MVMSQRDYRERDLLVKILTRQAGPLMFLVRGAKRPKAKLAAAVLPFSYGSYLGVIHSDRLSLLTAANQVSQYQHLASDLTANAYATYLFELVDAAFSDGQPLVRWYSQVQASLRLMDRGLDPQILVNAMELQLLGQFGVQPTWDRCVICGRSDLPLNYSEENGGMLCSNHFNQDPYRIRLDKRTTGYVQLLATVDLTKVSSITVSDYIKRRLQRLIDTIYDHQVGLHLRSKNFINQMHTWDSQLKLGGQND</sequence>
<dbReference type="PANTHER" id="PTHR33991">
    <property type="entry name" value="DNA REPAIR PROTEIN RECO"/>
    <property type="match status" value="1"/>
</dbReference>
<dbReference type="EMBL" id="DXGK01000039">
    <property type="protein sequence ID" value="HIW70168.1"/>
    <property type="molecule type" value="Genomic_DNA"/>
</dbReference>
<dbReference type="Pfam" id="PF11967">
    <property type="entry name" value="RecO_N"/>
    <property type="match status" value="1"/>
</dbReference>
<comment type="function">
    <text evidence="7">Involved in DNA repair and RecF pathway recombination.</text>
</comment>
<dbReference type="InterPro" id="IPR003717">
    <property type="entry name" value="RecO"/>
</dbReference>
<dbReference type="PANTHER" id="PTHR33991:SF1">
    <property type="entry name" value="DNA REPAIR PROTEIN RECO"/>
    <property type="match status" value="1"/>
</dbReference>
<dbReference type="InterPro" id="IPR042242">
    <property type="entry name" value="RecO_C"/>
</dbReference>
<evidence type="ECO:0000256" key="4">
    <source>
        <dbReference type="ARBA" id="ARBA00023172"/>
    </source>
</evidence>
<evidence type="ECO:0000256" key="1">
    <source>
        <dbReference type="ARBA" id="ARBA00007452"/>
    </source>
</evidence>
<evidence type="ECO:0000256" key="2">
    <source>
        <dbReference type="ARBA" id="ARBA00021310"/>
    </source>
</evidence>
<evidence type="ECO:0000313" key="10">
    <source>
        <dbReference type="Proteomes" id="UP000886878"/>
    </source>
</evidence>
<dbReference type="GO" id="GO:0043590">
    <property type="term" value="C:bacterial nucleoid"/>
    <property type="evidence" value="ECO:0007669"/>
    <property type="project" value="TreeGrafter"/>
</dbReference>
<dbReference type="HAMAP" id="MF_00201">
    <property type="entry name" value="RecO"/>
    <property type="match status" value="1"/>
</dbReference>
<dbReference type="Gene3D" id="1.20.1440.120">
    <property type="entry name" value="Recombination protein O, C-terminal domain"/>
    <property type="match status" value="1"/>
</dbReference>
<dbReference type="InterPro" id="IPR022572">
    <property type="entry name" value="DNA_rep/recomb_RecO_N"/>
</dbReference>
<organism evidence="9 10">
    <name type="scientific">Candidatus Limosilactobacillus merdipullorum</name>
    <dbReference type="NCBI Taxonomy" id="2838653"/>
    <lineage>
        <taxon>Bacteria</taxon>
        <taxon>Bacillati</taxon>
        <taxon>Bacillota</taxon>
        <taxon>Bacilli</taxon>
        <taxon>Lactobacillales</taxon>
        <taxon>Lactobacillaceae</taxon>
        <taxon>Limosilactobacillus</taxon>
    </lineage>
</organism>
<reference evidence="9" key="1">
    <citation type="journal article" date="2021" name="PeerJ">
        <title>Extensive microbial diversity within the chicken gut microbiome revealed by metagenomics and culture.</title>
        <authorList>
            <person name="Gilroy R."/>
            <person name="Ravi A."/>
            <person name="Getino M."/>
            <person name="Pursley I."/>
            <person name="Horton D.L."/>
            <person name="Alikhan N.F."/>
            <person name="Baker D."/>
            <person name="Gharbi K."/>
            <person name="Hall N."/>
            <person name="Watson M."/>
            <person name="Adriaenssens E.M."/>
            <person name="Foster-Nyarko E."/>
            <person name="Jarju S."/>
            <person name="Secka A."/>
            <person name="Antonio M."/>
            <person name="Oren A."/>
            <person name="Chaudhuri R.R."/>
            <person name="La Ragione R."/>
            <person name="Hildebrand F."/>
            <person name="Pallen M.J."/>
        </authorList>
    </citation>
    <scope>NUCLEOTIDE SEQUENCE</scope>
    <source>
        <strain evidence="9">ChiHejej3B27-2180</strain>
    </source>
</reference>
<feature type="domain" description="DNA replication/recombination mediator RecO N-terminal" evidence="8">
    <location>
        <begin position="2"/>
        <end position="71"/>
    </location>
</feature>
<protein>
    <recommendedName>
        <fullName evidence="2 7">DNA repair protein RecO</fullName>
    </recommendedName>
    <alternativeName>
        <fullName evidence="6 7">Recombination protein O</fullName>
    </alternativeName>
</protein>
<evidence type="ECO:0000256" key="7">
    <source>
        <dbReference type="HAMAP-Rule" id="MF_00201"/>
    </source>
</evidence>
<dbReference type="GO" id="GO:0006302">
    <property type="term" value="P:double-strand break repair"/>
    <property type="evidence" value="ECO:0007669"/>
    <property type="project" value="TreeGrafter"/>
</dbReference>
<comment type="similarity">
    <text evidence="1 7">Belongs to the RecO family.</text>
</comment>
<evidence type="ECO:0000256" key="5">
    <source>
        <dbReference type="ARBA" id="ARBA00023204"/>
    </source>
</evidence>
<dbReference type="GO" id="GO:0006310">
    <property type="term" value="P:DNA recombination"/>
    <property type="evidence" value="ECO:0007669"/>
    <property type="project" value="UniProtKB-UniRule"/>
</dbReference>
<dbReference type="AlphaFoldDB" id="A0A9D1U2V0"/>
<accession>A0A9D1U2V0</accession>
<dbReference type="Gene3D" id="2.40.50.140">
    <property type="entry name" value="Nucleic acid-binding proteins"/>
    <property type="match status" value="1"/>
</dbReference>